<accession>A0A2D2CW10</accession>
<dbReference type="GO" id="GO:0006526">
    <property type="term" value="P:L-arginine biosynthetic process"/>
    <property type="evidence" value="ECO:0007669"/>
    <property type="project" value="UniProtKB-KW"/>
</dbReference>
<dbReference type="STRING" id="595536.GCA_000178815_00422"/>
<dbReference type="PANTHER" id="PTHR11986">
    <property type="entry name" value="AMINOTRANSFERASE CLASS III"/>
    <property type="match status" value="1"/>
</dbReference>
<gene>
    <name evidence="6" type="ORF">CQW49_02635</name>
</gene>
<dbReference type="RefSeq" id="WP_003615568.1">
    <property type="nucleotide sequence ID" value="NZ_ADVE02000001.1"/>
</dbReference>
<evidence type="ECO:0000256" key="3">
    <source>
        <dbReference type="ARBA" id="ARBA00022576"/>
    </source>
</evidence>
<protein>
    <submittedName>
        <fullName evidence="6">Aspartate aminotransferase family protein</fullName>
    </submittedName>
</protein>
<dbReference type="CDD" id="cd00610">
    <property type="entry name" value="OAT_like"/>
    <property type="match status" value="1"/>
</dbReference>
<proteinExistence type="inferred from homology"/>
<dbReference type="GO" id="GO:0008483">
    <property type="term" value="F:transaminase activity"/>
    <property type="evidence" value="ECO:0007669"/>
    <property type="project" value="UniProtKB-KW"/>
</dbReference>
<evidence type="ECO:0000256" key="1">
    <source>
        <dbReference type="ARBA" id="ARBA00001933"/>
    </source>
</evidence>
<keyword evidence="3 6" id="KW-0032">Aminotransferase</keyword>
<sequence length="479" mass="52217">MTFLSPQDDRRIASDDAAPNFDLAERYAEREADRFDLHATHLNEMWVRVLKTIGYDVGFVRGSGQYLFDRKGARYLDLLSGWGVFAIGRNHPSLRAALMSVLSADLPNLVQLDVSVPAALLAERLLAYAPWLDKTFFANSGAEAVEAAIKFARAATGRDGLVHCGHSFHGLTCGALSLNGDAIFKKGFGSLLPNVREIPFDDLPALEAALRGRDVAAFFVEPIQGKGVNMPKDDYLAEAAALCRKYGTLLVADEIQTGLGRTGKFFAIEHYRVEPDMVLVAKALSGGHVPVGAVLTRKWIFDKVFDRMDRAVVHGSTFGKNDLAMAAGLATLEVIAAERLVENSAAKGERLLAAFRAMAERYELVHDVRGKGLMIGVEFGEPRSLKLKAAWNLLETVNSGLFCQLISIPLFEQHKVLTQVAGHGNHTIKLLPPLTLDDFDCDWVERSFDKVIADAHDAPGAVWSLGKTLAGHALKAKLG</sequence>
<dbReference type="GO" id="GO:0030170">
    <property type="term" value="F:pyridoxal phosphate binding"/>
    <property type="evidence" value="ECO:0007669"/>
    <property type="project" value="InterPro"/>
</dbReference>
<comment type="similarity">
    <text evidence="5">Belongs to the class-III pyridoxal-phosphate-dependent aminotransferase family.</text>
</comment>
<organism evidence="6 7">
    <name type="scientific">Methylosinus trichosporium (strain ATCC 35070 / NCIMB 11131 / UNIQEM 75 / OB3b)</name>
    <dbReference type="NCBI Taxonomy" id="595536"/>
    <lineage>
        <taxon>Bacteria</taxon>
        <taxon>Pseudomonadati</taxon>
        <taxon>Pseudomonadota</taxon>
        <taxon>Alphaproteobacteria</taxon>
        <taxon>Hyphomicrobiales</taxon>
        <taxon>Methylocystaceae</taxon>
        <taxon>Methylosinus</taxon>
    </lineage>
</organism>
<dbReference type="KEGG" id="mtw:CQW49_02635"/>
<name>A0A2D2CW10_METT3</name>
<dbReference type="Proteomes" id="UP000230709">
    <property type="component" value="Chromosome"/>
</dbReference>
<dbReference type="Gene3D" id="3.40.640.10">
    <property type="entry name" value="Type I PLP-dependent aspartate aminotransferase-like (Major domain)"/>
    <property type="match status" value="1"/>
</dbReference>
<keyword evidence="7" id="KW-1185">Reference proteome</keyword>
<dbReference type="FunFam" id="3.40.640.10:FF:000004">
    <property type="entry name" value="Acetylornithine aminotransferase"/>
    <property type="match status" value="1"/>
</dbReference>
<reference evidence="7" key="1">
    <citation type="submission" date="2017-10" db="EMBL/GenBank/DDBJ databases">
        <title>Completed PacBio SMRT sequence of Methylosinus trichosporium OB3b reveals presence of a third large plasmid.</title>
        <authorList>
            <person name="Charles T.C."/>
            <person name="Lynch M.D.J."/>
            <person name="Heil J.R."/>
            <person name="Cheng J."/>
        </authorList>
    </citation>
    <scope>NUCLEOTIDE SEQUENCE [LARGE SCALE GENOMIC DNA]</scope>
    <source>
        <strain evidence="7">OB3b</strain>
    </source>
</reference>
<dbReference type="PROSITE" id="PS00600">
    <property type="entry name" value="AA_TRANSFER_CLASS_3"/>
    <property type="match status" value="1"/>
</dbReference>
<evidence type="ECO:0000256" key="4">
    <source>
        <dbReference type="ARBA" id="ARBA00022898"/>
    </source>
</evidence>
<keyword evidence="4 5" id="KW-0663">Pyridoxal phosphate</keyword>
<dbReference type="InterPro" id="IPR049704">
    <property type="entry name" value="Aminotrans_3_PPA_site"/>
</dbReference>
<dbReference type="EMBL" id="CP023737">
    <property type="protein sequence ID" value="ATQ66910.1"/>
    <property type="molecule type" value="Genomic_DNA"/>
</dbReference>
<dbReference type="InterPro" id="IPR050103">
    <property type="entry name" value="Class-III_PLP-dep_AT"/>
</dbReference>
<dbReference type="Pfam" id="PF00202">
    <property type="entry name" value="Aminotran_3"/>
    <property type="match status" value="1"/>
</dbReference>
<dbReference type="Gene3D" id="3.90.1150.10">
    <property type="entry name" value="Aspartate Aminotransferase, domain 1"/>
    <property type="match status" value="1"/>
</dbReference>
<comment type="cofactor">
    <cofactor evidence="1">
        <name>pyridoxal 5'-phosphate</name>
        <dbReference type="ChEBI" id="CHEBI:597326"/>
    </cofactor>
</comment>
<evidence type="ECO:0000256" key="2">
    <source>
        <dbReference type="ARBA" id="ARBA00022571"/>
    </source>
</evidence>
<dbReference type="InterPro" id="IPR015421">
    <property type="entry name" value="PyrdxlP-dep_Trfase_major"/>
</dbReference>
<dbReference type="InterPro" id="IPR015422">
    <property type="entry name" value="PyrdxlP-dep_Trfase_small"/>
</dbReference>
<dbReference type="GO" id="GO:0042802">
    <property type="term" value="F:identical protein binding"/>
    <property type="evidence" value="ECO:0007669"/>
    <property type="project" value="TreeGrafter"/>
</dbReference>
<dbReference type="InterPro" id="IPR005814">
    <property type="entry name" value="Aminotrans_3"/>
</dbReference>
<dbReference type="PANTHER" id="PTHR11986:SF121">
    <property type="entry name" value="BLR3010 PROTEIN"/>
    <property type="match status" value="1"/>
</dbReference>
<dbReference type="FunFam" id="3.90.1150.10:FF:000086">
    <property type="entry name" value="Putative acetylornithine aminotransferase"/>
    <property type="match status" value="1"/>
</dbReference>
<dbReference type="InterPro" id="IPR015424">
    <property type="entry name" value="PyrdxlP-dep_Trfase"/>
</dbReference>
<keyword evidence="2" id="KW-0028">Amino-acid biosynthesis</keyword>
<evidence type="ECO:0000313" key="6">
    <source>
        <dbReference type="EMBL" id="ATQ66910.1"/>
    </source>
</evidence>
<evidence type="ECO:0000313" key="7">
    <source>
        <dbReference type="Proteomes" id="UP000230709"/>
    </source>
</evidence>
<dbReference type="AlphaFoldDB" id="A0A2D2CW10"/>
<keyword evidence="2" id="KW-0055">Arginine biosynthesis</keyword>
<evidence type="ECO:0000256" key="5">
    <source>
        <dbReference type="RuleBase" id="RU003560"/>
    </source>
</evidence>
<dbReference type="SUPFAM" id="SSF53383">
    <property type="entry name" value="PLP-dependent transferases"/>
    <property type="match status" value="1"/>
</dbReference>
<keyword evidence="6" id="KW-0808">Transferase</keyword>